<feature type="transmembrane region" description="Helical" evidence="11">
    <location>
        <begin position="161"/>
        <end position="183"/>
    </location>
</feature>
<keyword evidence="5" id="KW-1003">Cell membrane</keyword>
<evidence type="ECO:0000256" key="1">
    <source>
        <dbReference type="ARBA" id="ARBA00004435"/>
    </source>
</evidence>
<keyword evidence="8 11" id="KW-1133">Transmembrane helix</keyword>
<evidence type="ECO:0000256" key="3">
    <source>
        <dbReference type="ARBA" id="ARBA00008295"/>
    </source>
</evidence>
<evidence type="ECO:0000313" key="13">
    <source>
        <dbReference type="Proteomes" id="UP000261540"/>
    </source>
</evidence>
<dbReference type="InterPro" id="IPR006187">
    <property type="entry name" value="Claudin"/>
</dbReference>
<feature type="transmembrane region" description="Helical" evidence="11">
    <location>
        <begin position="75"/>
        <end position="93"/>
    </location>
</feature>
<keyword evidence="9 11" id="KW-0472">Membrane</keyword>
<dbReference type="Proteomes" id="UP000261540">
    <property type="component" value="Unplaced"/>
</dbReference>
<dbReference type="PROSITE" id="PS01346">
    <property type="entry name" value="CLAUDIN"/>
    <property type="match status" value="1"/>
</dbReference>
<evidence type="ECO:0000256" key="6">
    <source>
        <dbReference type="ARBA" id="ARBA00022692"/>
    </source>
</evidence>
<evidence type="ECO:0000256" key="4">
    <source>
        <dbReference type="ARBA" id="ARBA00022427"/>
    </source>
</evidence>
<feature type="region of interest" description="Disordered" evidence="10">
    <location>
        <begin position="194"/>
        <end position="254"/>
    </location>
</feature>
<dbReference type="PANTHER" id="PTHR12002">
    <property type="entry name" value="CLAUDIN"/>
    <property type="match status" value="1"/>
</dbReference>
<dbReference type="AlphaFoldDB" id="A0A3B3RF47"/>
<dbReference type="GO" id="GO:0005198">
    <property type="term" value="F:structural molecule activity"/>
    <property type="evidence" value="ECO:0007669"/>
    <property type="project" value="InterPro"/>
</dbReference>
<evidence type="ECO:0000256" key="2">
    <source>
        <dbReference type="ARBA" id="ARBA00004651"/>
    </source>
</evidence>
<feature type="compositionally biased region" description="Polar residues" evidence="10">
    <location>
        <begin position="225"/>
        <end position="239"/>
    </location>
</feature>
<keyword evidence="13" id="KW-1185">Reference proteome</keyword>
<evidence type="ECO:0000256" key="11">
    <source>
        <dbReference type="SAM" id="Phobius"/>
    </source>
</evidence>
<dbReference type="GO" id="GO:0005886">
    <property type="term" value="C:plasma membrane"/>
    <property type="evidence" value="ECO:0007669"/>
    <property type="project" value="UniProtKB-SubCell"/>
</dbReference>
<feature type="transmembrane region" description="Helical" evidence="11">
    <location>
        <begin position="114"/>
        <end position="141"/>
    </location>
</feature>
<evidence type="ECO:0000256" key="10">
    <source>
        <dbReference type="SAM" id="MobiDB-lite"/>
    </source>
</evidence>
<evidence type="ECO:0000256" key="8">
    <source>
        <dbReference type="ARBA" id="ARBA00022989"/>
    </source>
</evidence>
<evidence type="ECO:0000313" key="12">
    <source>
        <dbReference type="Ensembl" id="ENSPKIP00000017227.1"/>
    </source>
</evidence>
<keyword evidence="4" id="KW-0796">Tight junction</keyword>
<dbReference type="STRING" id="1676925.ENSPKIP00000017227"/>
<dbReference type="GO" id="GO:0005923">
    <property type="term" value="C:bicellular tight junction"/>
    <property type="evidence" value="ECO:0007669"/>
    <property type="project" value="UniProtKB-SubCell"/>
</dbReference>
<dbReference type="GeneTree" id="ENSGT00940000164824"/>
<evidence type="ECO:0000256" key="9">
    <source>
        <dbReference type="ARBA" id="ARBA00023136"/>
    </source>
</evidence>
<dbReference type="InterPro" id="IPR004031">
    <property type="entry name" value="PMP22/EMP/MP20/Claudin"/>
</dbReference>
<reference evidence="12" key="2">
    <citation type="submission" date="2025-09" db="UniProtKB">
        <authorList>
            <consortium name="Ensembl"/>
        </authorList>
    </citation>
    <scope>IDENTIFICATION</scope>
</reference>
<dbReference type="PRINTS" id="PR01077">
    <property type="entry name" value="CLAUDIN"/>
</dbReference>
<protein>
    <submittedName>
        <fullName evidence="12">Uncharacterized protein</fullName>
    </submittedName>
</protein>
<dbReference type="Ensembl" id="ENSPKIT00000041736.1">
    <property type="protein sequence ID" value="ENSPKIP00000017227.1"/>
    <property type="gene ID" value="ENSPKIG00000003237.1"/>
</dbReference>
<organism evidence="12 13">
    <name type="scientific">Paramormyrops kingsleyae</name>
    <dbReference type="NCBI Taxonomy" id="1676925"/>
    <lineage>
        <taxon>Eukaryota</taxon>
        <taxon>Metazoa</taxon>
        <taxon>Chordata</taxon>
        <taxon>Craniata</taxon>
        <taxon>Vertebrata</taxon>
        <taxon>Euteleostomi</taxon>
        <taxon>Actinopterygii</taxon>
        <taxon>Neopterygii</taxon>
        <taxon>Teleostei</taxon>
        <taxon>Osteoglossocephala</taxon>
        <taxon>Osteoglossomorpha</taxon>
        <taxon>Osteoglossiformes</taxon>
        <taxon>Mormyridae</taxon>
        <taxon>Paramormyrops</taxon>
    </lineage>
</organism>
<evidence type="ECO:0000256" key="7">
    <source>
        <dbReference type="ARBA" id="ARBA00022949"/>
    </source>
</evidence>
<comment type="similarity">
    <text evidence="3">Belongs to the claudin family.</text>
</comment>
<comment type="subcellular location">
    <subcellularLocation>
        <location evidence="1">Cell junction</location>
        <location evidence="1">Tight junction</location>
    </subcellularLocation>
    <subcellularLocation>
        <location evidence="2">Cell membrane</location>
        <topology evidence="2">Multi-pass membrane protein</topology>
    </subcellularLocation>
</comment>
<dbReference type="InterPro" id="IPR017974">
    <property type="entry name" value="Claudin_CS"/>
</dbReference>
<keyword evidence="6 11" id="KW-0812">Transmembrane</keyword>
<evidence type="ECO:0000256" key="5">
    <source>
        <dbReference type="ARBA" id="ARBA00022475"/>
    </source>
</evidence>
<dbReference type="FunFam" id="1.20.140.150:FF:000001">
    <property type="entry name" value="Claudin"/>
    <property type="match status" value="1"/>
</dbReference>
<feature type="compositionally biased region" description="Pro residues" evidence="10">
    <location>
        <begin position="199"/>
        <end position="209"/>
    </location>
</feature>
<sequence>MLREVCLVAGILGLVGVIIVTALPNWKVTAYIGADIIVMETLWEGLWMNCQKQSIFRIQCKVYDSVLILPPDMQAARGLMCCSIILALFAVLMSGCGMQSSNCCQEDPRKKSHVVLVGGCIFLLSGLTTLIPICWTANTIIRDFYNPLLVDAQKRELGEALYTGWATAGLLFPCPSIHFLPLIRGRVAGAAVSAGKPRLPSPRPLPPAPLGESRGVPRPAERHSPSSVSWVFPGASSQWDMPGPPYQGGAQEAS</sequence>
<proteinExistence type="inferred from homology"/>
<keyword evidence="7" id="KW-0965">Cell junction</keyword>
<dbReference type="Gene3D" id="1.20.140.150">
    <property type="match status" value="1"/>
</dbReference>
<accession>A0A3B3RF47</accession>
<dbReference type="Pfam" id="PF00822">
    <property type="entry name" value="PMP22_Claudin"/>
    <property type="match status" value="1"/>
</dbReference>
<name>A0A3B3RF47_9TELE</name>
<reference evidence="12" key="1">
    <citation type="submission" date="2025-08" db="UniProtKB">
        <authorList>
            <consortium name="Ensembl"/>
        </authorList>
    </citation>
    <scope>IDENTIFICATION</scope>
</reference>
<feature type="transmembrane region" description="Helical" evidence="11">
    <location>
        <begin position="5"/>
        <end position="23"/>
    </location>
</feature>